<dbReference type="STRING" id="889378.Spiaf_0855"/>
<dbReference type="RefSeq" id="WP_014454944.1">
    <property type="nucleotide sequence ID" value="NC_017098.1"/>
</dbReference>
<dbReference type="KEGG" id="sfc:Spiaf_0855"/>
<sequence length="698" mass="75385">MQRFVLMSSRVVARQLRRMLGVSRSVGIRVGTATGLAGVLEELLLCTPAAADWQQRLEEEAFSLPQAFWYDSLLVDQAAVLQRLDAGLRWLLDAVPLGQQLPALADCAASGFASDAVPQSDVASDVASPMHAAAMNASPDAASPMGAAPMGAAAMGAAAAETGNAHNGVRWQRYYRDLQQLHTAMGHLRPQPQQAFTEVLQELSKGLVPIDELEILPGCPGEDLPVWLQDALQRLDGCAGVRVGDRFRIPGVWEPGALVADGAGVAGDVGAGAGDEGATVRCYRCRDRLHEAQTAAGLVQQALDAGSQPEDLAVLLPDRDRSARLLIDALQTAGIPVRGIHPVQRIYDWQSALIELVLDSTAEPMRYRSLLTNPLMPWSLRRGQYLAERFADQLAFGGQQLDAFLQQKPAEDDQDHARTAAVLQAIRQLADDLPMTTWLEQLGELGSLLRTRPQQGFTAARYQELCRELERMCDLHRELSPAGQRQAALRQWSAGELQYSREEADHARGVLLIDSSEQLLQPVSRLLVLGMNQGSWEAALPDAGVFDIRDSKVLAAATGLELVQPESPQRRWRQRMQALPGLARESLTVLLSRLDDAGQPLQPADALEELGSPAIRDLAVGPERANDAAAVETAQQDARDAGSIEAGQQCTSDSAAPLEAAARLEFGIDLVAAVAARKTHGLHVSASRRGTPFDSLFR</sequence>
<name>H9UHF4_SPIAZ</name>
<organism evidence="1 2">
    <name type="scientific">Spirochaeta africana (strain ATCC 700263 / DSM 8902 / Z-7692)</name>
    <dbReference type="NCBI Taxonomy" id="889378"/>
    <lineage>
        <taxon>Bacteria</taxon>
        <taxon>Pseudomonadati</taxon>
        <taxon>Spirochaetota</taxon>
        <taxon>Spirochaetia</taxon>
        <taxon>Spirochaetales</taxon>
        <taxon>Spirochaetaceae</taxon>
        <taxon>Spirochaeta</taxon>
    </lineage>
</organism>
<accession>H9UHF4</accession>
<evidence type="ECO:0008006" key="3">
    <source>
        <dbReference type="Google" id="ProtNLM"/>
    </source>
</evidence>
<evidence type="ECO:0000313" key="2">
    <source>
        <dbReference type="Proteomes" id="UP000007383"/>
    </source>
</evidence>
<dbReference type="HOGENOM" id="CLU_394768_0_0_12"/>
<dbReference type="PATRIC" id="fig|889378.3.peg.858"/>
<keyword evidence="2" id="KW-1185">Reference proteome</keyword>
<dbReference type="Proteomes" id="UP000007383">
    <property type="component" value="Chromosome"/>
</dbReference>
<dbReference type="AlphaFoldDB" id="H9UHF4"/>
<evidence type="ECO:0000313" key="1">
    <source>
        <dbReference type="EMBL" id="AFG36947.1"/>
    </source>
</evidence>
<dbReference type="InterPro" id="IPR027417">
    <property type="entry name" value="P-loop_NTPase"/>
</dbReference>
<reference evidence="2" key="1">
    <citation type="journal article" date="2013" name="Stand. Genomic Sci.">
        <title>Complete genome sequence of the halophilic bacterium Spirochaeta africana type strain (Z-7692(T)) from the alkaline Lake Magadi in the East African Rift.</title>
        <authorList>
            <person name="Liolos K."/>
            <person name="Abt B."/>
            <person name="Scheuner C."/>
            <person name="Teshima H."/>
            <person name="Held B."/>
            <person name="Lapidus A."/>
            <person name="Nolan M."/>
            <person name="Lucas S."/>
            <person name="Deshpande S."/>
            <person name="Cheng J.F."/>
            <person name="Tapia R."/>
            <person name="Goodwin L.A."/>
            <person name="Pitluck S."/>
            <person name="Pagani I."/>
            <person name="Ivanova N."/>
            <person name="Mavromatis K."/>
            <person name="Mikhailova N."/>
            <person name="Huntemann M."/>
            <person name="Pati A."/>
            <person name="Chen A."/>
            <person name="Palaniappan K."/>
            <person name="Land M."/>
            <person name="Rohde M."/>
            <person name="Tindall B.J."/>
            <person name="Detter J.C."/>
            <person name="Goker M."/>
            <person name="Bristow J."/>
            <person name="Eisen J.A."/>
            <person name="Markowitz V."/>
            <person name="Hugenholtz P."/>
            <person name="Woyke T."/>
            <person name="Klenk H.P."/>
            <person name="Kyrpides N.C."/>
        </authorList>
    </citation>
    <scope>NUCLEOTIDE SEQUENCE</scope>
    <source>
        <strain evidence="2">ATCC 700263 / DSM 8902 / Z-7692</strain>
    </source>
</reference>
<dbReference type="EMBL" id="CP003282">
    <property type="protein sequence ID" value="AFG36947.1"/>
    <property type="molecule type" value="Genomic_DNA"/>
</dbReference>
<gene>
    <name evidence="1" type="ordered locus">Spiaf_0855</name>
</gene>
<dbReference type="SUPFAM" id="SSF52540">
    <property type="entry name" value="P-loop containing nucleoside triphosphate hydrolases"/>
    <property type="match status" value="1"/>
</dbReference>
<dbReference type="OrthoDB" id="6341158at2"/>
<proteinExistence type="predicted"/>
<protein>
    <recommendedName>
        <fullName evidence="3">DNA helicase</fullName>
    </recommendedName>
</protein>